<comment type="caution">
    <text evidence="2">The sequence shown here is derived from an EMBL/GenBank/DDBJ whole genome shotgun (WGS) entry which is preliminary data.</text>
</comment>
<dbReference type="AlphaFoldDB" id="A0A8H4XP33"/>
<dbReference type="InterPro" id="IPR010828">
    <property type="entry name" value="Atf2/Sli1-like"/>
</dbReference>
<reference evidence="2" key="1">
    <citation type="journal article" date="2020" name="BMC Genomics">
        <title>Correction to: Identification and distribution of gene clusters required for synthesis of sphingolipid metabolism inhibitors in diverse species of the filamentous fungus Fusarium.</title>
        <authorList>
            <person name="Kim H.S."/>
            <person name="Lohmar J.M."/>
            <person name="Busman M."/>
            <person name="Brown D.W."/>
            <person name="Naumann T.A."/>
            <person name="Divon H.H."/>
            <person name="Lysoe E."/>
            <person name="Uhlig S."/>
            <person name="Proctor R.H."/>
        </authorList>
    </citation>
    <scope>NUCLEOTIDE SEQUENCE</scope>
    <source>
        <strain evidence="2">NRRL 22465</strain>
    </source>
</reference>
<feature type="region of interest" description="Disordered" evidence="1">
    <location>
        <begin position="275"/>
        <end position="306"/>
    </location>
</feature>
<dbReference type="OrthoDB" id="2150604at2759"/>
<sequence length="574" mass="64185">MKINIVQDKVAQISLSTLVQQKITTLGKPGQILDRPFVLRKTRTRSGNPPSGHHGIRMRGRECDEYLLNCSSVQDRLDQLTICLVLRLMSTQTRGFCGAWAILSCRYAIPSHLRGPAHESELQEFWEHAVARNVLQHPMLQVGLIDLDSKKPAWVQLDSVDLSHHIEWQVIDSPEDYEESLNKNIEYQLDFKFTNLETRPGWRMVVRKLSVDNMLEVLFVWNHPNLDGTGAKIFHQTLLETLNTMEISTAIKLDEETLKNHVLKTTVTAENIPPTQEATTKQRTSRDAAATAAWKENKPAASSKNTFPSAEWLPIRSVPYATQLRTLTIDNSTLQGALAACRAHKTTITGLLNGIAFVSLASQLPEQYLSGMTGETALDMRRFTPLGPPGYEWLQPDKSVSIFVSKMHHELDESTVSKVKRLAQAASSGQEQMSALEDVLWSASVAVREEIKDRLDAELKNDDISMMKSVGDWRNYMQDATKKPRESLWIVTNLGVLDGNPLATSGDHEKGWSIRRAKFTVCAHAVGCFFCISAIAVKGGELSIDVSWPDNIADAGIGEQLMSDIQSWLKYVKA</sequence>
<name>A0A8H4XP33_9HYPO</name>
<protein>
    <recommendedName>
        <fullName evidence="4">Alcohol acetyltransferase</fullName>
    </recommendedName>
</protein>
<reference evidence="2" key="2">
    <citation type="submission" date="2020-05" db="EMBL/GenBank/DDBJ databases">
        <authorList>
            <person name="Kim H.-S."/>
            <person name="Proctor R.H."/>
            <person name="Brown D.W."/>
        </authorList>
    </citation>
    <scope>NUCLEOTIDE SEQUENCE</scope>
    <source>
        <strain evidence="2">NRRL 22465</strain>
    </source>
</reference>
<proteinExistence type="predicted"/>
<gene>
    <name evidence="2" type="ORF">FZEAL_2201</name>
</gene>
<keyword evidence="3" id="KW-1185">Reference proteome</keyword>
<dbReference type="GO" id="GO:0008080">
    <property type="term" value="F:N-acetyltransferase activity"/>
    <property type="evidence" value="ECO:0007669"/>
    <property type="project" value="TreeGrafter"/>
</dbReference>
<evidence type="ECO:0000313" key="2">
    <source>
        <dbReference type="EMBL" id="KAF4982095.1"/>
    </source>
</evidence>
<evidence type="ECO:0000256" key="1">
    <source>
        <dbReference type="SAM" id="MobiDB-lite"/>
    </source>
</evidence>
<accession>A0A8H4XP33</accession>
<dbReference type="PANTHER" id="PTHR28037:SF1">
    <property type="entry name" value="ALCOHOL O-ACETYLTRANSFERASE 1-RELATED"/>
    <property type="match status" value="1"/>
</dbReference>
<dbReference type="Pfam" id="PF07247">
    <property type="entry name" value="AATase"/>
    <property type="match status" value="1"/>
</dbReference>
<dbReference type="Proteomes" id="UP000635477">
    <property type="component" value="Unassembled WGS sequence"/>
</dbReference>
<evidence type="ECO:0008006" key="4">
    <source>
        <dbReference type="Google" id="ProtNLM"/>
    </source>
</evidence>
<organism evidence="2 3">
    <name type="scientific">Fusarium zealandicum</name>
    <dbReference type="NCBI Taxonomy" id="1053134"/>
    <lineage>
        <taxon>Eukaryota</taxon>
        <taxon>Fungi</taxon>
        <taxon>Dikarya</taxon>
        <taxon>Ascomycota</taxon>
        <taxon>Pezizomycotina</taxon>
        <taxon>Sordariomycetes</taxon>
        <taxon>Hypocreomycetidae</taxon>
        <taxon>Hypocreales</taxon>
        <taxon>Nectriaceae</taxon>
        <taxon>Fusarium</taxon>
        <taxon>Fusarium staphyleae species complex</taxon>
    </lineage>
</organism>
<dbReference type="PANTHER" id="PTHR28037">
    <property type="entry name" value="ALCOHOL O-ACETYLTRANSFERASE 1-RELATED"/>
    <property type="match status" value="1"/>
</dbReference>
<dbReference type="EMBL" id="JABEYC010000134">
    <property type="protein sequence ID" value="KAF4982095.1"/>
    <property type="molecule type" value="Genomic_DNA"/>
</dbReference>
<evidence type="ECO:0000313" key="3">
    <source>
        <dbReference type="Proteomes" id="UP000635477"/>
    </source>
</evidence>
<dbReference type="InterPro" id="IPR052058">
    <property type="entry name" value="Alcohol_O-acetyltransferase"/>
</dbReference>